<dbReference type="InterPro" id="IPR050155">
    <property type="entry name" value="HAD-like_hydrolase_sf"/>
</dbReference>
<feature type="binding site" evidence="10">
    <location>
        <position position="8"/>
    </location>
    <ligand>
        <name>Mg(2+)</name>
        <dbReference type="ChEBI" id="CHEBI:18420"/>
    </ligand>
</feature>
<keyword evidence="9 10" id="KW-0119">Carbohydrate metabolism</keyword>
<keyword evidence="12" id="KW-1185">Reference proteome</keyword>
<evidence type="ECO:0000256" key="6">
    <source>
        <dbReference type="ARBA" id="ARBA00022723"/>
    </source>
</evidence>
<accession>A0A1I4U699</accession>
<dbReference type="Gene3D" id="3.40.50.1000">
    <property type="entry name" value="HAD superfamily/HAD-like"/>
    <property type="match status" value="1"/>
</dbReference>
<keyword evidence="8 10" id="KW-0460">Magnesium</keyword>
<proteinExistence type="inferred from homology"/>
<dbReference type="SFLD" id="SFLDG01135">
    <property type="entry name" value="C1.5.6:_HAD__Beta-PGM__Phospha"/>
    <property type="match status" value="1"/>
</dbReference>
<comment type="catalytic activity">
    <reaction evidence="1 10">
        <text>2-phosphoglycolate + H2O = glycolate + phosphate</text>
        <dbReference type="Rhea" id="RHEA:14369"/>
        <dbReference type="ChEBI" id="CHEBI:15377"/>
        <dbReference type="ChEBI" id="CHEBI:29805"/>
        <dbReference type="ChEBI" id="CHEBI:43474"/>
        <dbReference type="ChEBI" id="CHEBI:58033"/>
        <dbReference type="EC" id="3.1.3.18"/>
    </reaction>
</comment>
<dbReference type="NCBIfam" id="TIGR01549">
    <property type="entry name" value="HAD-SF-IA-v1"/>
    <property type="match status" value="1"/>
</dbReference>
<name>A0A1I4U699_9HYPH</name>
<dbReference type="GO" id="GO:0005829">
    <property type="term" value="C:cytosol"/>
    <property type="evidence" value="ECO:0007669"/>
    <property type="project" value="TreeGrafter"/>
</dbReference>
<evidence type="ECO:0000256" key="9">
    <source>
        <dbReference type="ARBA" id="ARBA00023277"/>
    </source>
</evidence>
<evidence type="ECO:0000256" key="10">
    <source>
        <dbReference type="HAMAP-Rule" id="MF_00495"/>
    </source>
</evidence>
<evidence type="ECO:0000256" key="1">
    <source>
        <dbReference type="ARBA" id="ARBA00000830"/>
    </source>
</evidence>
<dbReference type="GO" id="GO:0006281">
    <property type="term" value="P:DNA repair"/>
    <property type="evidence" value="ECO:0007669"/>
    <property type="project" value="TreeGrafter"/>
</dbReference>
<dbReference type="Proteomes" id="UP000233491">
    <property type="component" value="Unassembled WGS sequence"/>
</dbReference>
<keyword evidence="7 10" id="KW-0378">Hydrolase</keyword>
<dbReference type="AlphaFoldDB" id="A0A1I4U699"/>
<organism evidence="11 12">
    <name type="scientific">Pleomorphomonas diazotrophica</name>
    <dbReference type="NCBI Taxonomy" id="1166257"/>
    <lineage>
        <taxon>Bacteria</taxon>
        <taxon>Pseudomonadati</taxon>
        <taxon>Pseudomonadota</taxon>
        <taxon>Alphaproteobacteria</taxon>
        <taxon>Hyphomicrobiales</taxon>
        <taxon>Pleomorphomonadaceae</taxon>
        <taxon>Pleomorphomonas</taxon>
    </lineage>
</organism>
<dbReference type="PANTHER" id="PTHR43434">
    <property type="entry name" value="PHOSPHOGLYCOLATE PHOSPHATASE"/>
    <property type="match status" value="1"/>
</dbReference>
<dbReference type="InterPro" id="IPR037512">
    <property type="entry name" value="PGPase_prok"/>
</dbReference>
<dbReference type="RefSeq" id="WP_101286951.1">
    <property type="nucleotide sequence ID" value="NZ_FOUQ01000007.1"/>
</dbReference>
<reference evidence="11 12" key="1">
    <citation type="submission" date="2017-12" db="EMBL/GenBank/DDBJ databases">
        <title>Anaerobic carbon monoxide metabolism by Pleomorphomonas carboxyditropha sp. nov., a new mesophilic hydrogenogenic carboxidotroph.</title>
        <authorList>
            <person name="Esquivel-Elizondo S."/>
            <person name="Krajmalnik-Brown R."/>
        </authorList>
    </citation>
    <scope>NUCLEOTIDE SEQUENCE [LARGE SCALE GENOMIC DNA]</scope>
    <source>
        <strain evidence="11 12">R5-392</strain>
    </source>
</reference>
<evidence type="ECO:0000256" key="8">
    <source>
        <dbReference type="ARBA" id="ARBA00022842"/>
    </source>
</evidence>
<gene>
    <name evidence="11" type="primary">gph</name>
    <name evidence="11" type="ORF">CXZ10_00260</name>
</gene>
<dbReference type="SFLD" id="SFLDG01129">
    <property type="entry name" value="C1.5:_HAD__Beta-PGM__Phosphata"/>
    <property type="match status" value="1"/>
</dbReference>
<dbReference type="UniPathway" id="UPA00865">
    <property type="reaction ID" value="UER00834"/>
</dbReference>
<dbReference type="InterPro" id="IPR006439">
    <property type="entry name" value="HAD-SF_hydro_IA"/>
</dbReference>
<evidence type="ECO:0000256" key="5">
    <source>
        <dbReference type="ARBA" id="ARBA00013078"/>
    </source>
</evidence>
<evidence type="ECO:0000256" key="2">
    <source>
        <dbReference type="ARBA" id="ARBA00001946"/>
    </source>
</evidence>
<evidence type="ECO:0000256" key="4">
    <source>
        <dbReference type="ARBA" id="ARBA00006171"/>
    </source>
</evidence>
<dbReference type="SUPFAM" id="SSF56784">
    <property type="entry name" value="HAD-like"/>
    <property type="match status" value="1"/>
</dbReference>
<keyword evidence="6 10" id="KW-0479">Metal-binding</keyword>
<evidence type="ECO:0000313" key="11">
    <source>
        <dbReference type="EMBL" id="PKR91188.1"/>
    </source>
</evidence>
<dbReference type="FunFam" id="3.40.50.1000:FF:000022">
    <property type="entry name" value="Phosphoglycolate phosphatase"/>
    <property type="match status" value="1"/>
</dbReference>
<dbReference type="Pfam" id="PF13419">
    <property type="entry name" value="HAD_2"/>
    <property type="match status" value="1"/>
</dbReference>
<dbReference type="SFLD" id="SFLDS00003">
    <property type="entry name" value="Haloacid_Dehalogenase"/>
    <property type="match status" value="1"/>
</dbReference>
<comment type="cofactor">
    <cofactor evidence="2 10">
        <name>Mg(2+)</name>
        <dbReference type="ChEBI" id="CHEBI:18420"/>
    </cofactor>
</comment>
<comment type="similarity">
    <text evidence="4 10">Belongs to the HAD-like hydrolase superfamily. CbbY/CbbZ/Gph/YieH family.</text>
</comment>
<evidence type="ECO:0000256" key="7">
    <source>
        <dbReference type="ARBA" id="ARBA00022801"/>
    </source>
</evidence>
<comment type="function">
    <text evidence="10">Specifically catalyzes the dephosphorylation of 2-phosphoglycolate. Is involved in the dissimilation of the intracellular 2-phosphoglycolate formed during the DNA repair of 3'-phosphoglycolate ends, a major class of DNA lesions induced by oxidative stress.</text>
</comment>
<comment type="caution">
    <text evidence="11">The sequence shown here is derived from an EMBL/GenBank/DDBJ whole genome shotgun (WGS) entry which is preliminary data.</text>
</comment>
<evidence type="ECO:0000313" key="12">
    <source>
        <dbReference type="Proteomes" id="UP000233491"/>
    </source>
</evidence>
<sequence>MRPVVVFDLDGTLLDTGPDLLRALNRTLDGEGLAALQRADVANLFGHGARAMIGEGFRRAGRDIDTARLPELIERFIAFYGAEIAVETCPYPGVTGALDRLSRRGFGLAVCTNKREALGRAVLEGTGLAHLFAAVIGGDSLPEQKPHPRPLLEAINRAGGTPDAAVMVGDSETDIATARAAGVPVIAVEFGYGGRPAIEFGADAVIGHYDQLDRTIDALLPG</sequence>
<dbReference type="InterPro" id="IPR041492">
    <property type="entry name" value="HAD_2"/>
</dbReference>
<dbReference type="OrthoDB" id="9793014at2"/>
<dbReference type="NCBIfam" id="TIGR01449">
    <property type="entry name" value="PGP_bact"/>
    <property type="match status" value="1"/>
</dbReference>
<dbReference type="HAMAP" id="MF_00495">
    <property type="entry name" value="GPH_hydrolase_bact"/>
    <property type="match status" value="1"/>
</dbReference>
<dbReference type="GO" id="GO:0008967">
    <property type="term" value="F:phosphoglycolate phosphatase activity"/>
    <property type="evidence" value="ECO:0007669"/>
    <property type="project" value="UniProtKB-UniRule"/>
</dbReference>
<dbReference type="EC" id="3.1.3.18" evidence="5 10"/>
<dbReference type="NCBIfam" id="TIGR01509">
    <property type="entry name" value="HAD-SF-IA-v3"/>
    <property type="match status" value="1"/>
</dbReference>
<dbReference type="Gene3D" id="1.10.150.240">
    <property type="entry name" value="Putative phosphatase, domain 2"/>
    <property type="match status" value="1"/>
</dbReference>
<dbReference type="InterPro" id="IPR023214">
    <property type="entry name" value="HAD_sf"/>
</dbReference>
<dbReference type="InterPro" id="IPR036412">
    <property type="entry name" value="HAD-like_sf"/>
</dbReference>
<feature type="active site" description="Nucleophile" evidence="10">
    <location>
        <position position="8"/>
    </location>
</feature>
<feature type="binding site" evidence="10">
    <location>
        <position position="10"/>
    </location>
    <ligand>
        <name>Mg(2+)</name>
        <dbReference type="ChEBI" id="CHEBI:18420"/>
    </ligand>
</feature>
<comment type="pathway">
    <text evidence="3 10">Organic acid metabolism; glycolate biosynthesis; glycolate from 2-phosphoglycolate: step 1/1.</text>
</comment>
<feature type="binding site" evidence="10">
    <location>
        <position position="170"/>
    </location>
    <ligand>
        <name>Mg(2+)</name>
        <dbReference type="ChEBI" id="CHEBI:18420"/>
    </ligand>
</feature>
<dbReference type="InterPro" id="IPR023198">
    <property type="entry name" value="PGP-like_dom2"/>
</dbReference>
<dbReference type="GO" id="GO:0005975">
    <property type="term" value="P:carbohydrate metabolic process"/>
    <property type="evidence" value="ECO:0007669"/>
    <property type="project" value="InterPro"/>
</dbReference>
<dbReference type="PRINTS" id="PR00413">
    <property type="entry name" value="HADHALOGNASE"/>
</dbReference>
<dbReference type="PANTHER" id="PTHR43434:SF1">
    <property type="entry name" value="PHOSPHOGLYCOLATE PHOSPHATASE"/>
    <property type="match status" value="1"/>
</dbReference>
<dbReference type="EMBL" id="PJNW01000001">
    <property type="protein sequence ID" value="PKR91188.1"/>
    <property type="molecule type" value="Genomic_DNA"/>
</dbReference>
<evidence type="ECO:0000256" key="3">
    <source>
        <dbReference type="ARBA" id="ARBA00004818"/>
    </source>
</evidence>
<dbReference type="GO" id="GO:0046872">
    <property type="term" value="F:metal ion binding"/>
    <property type="evidence" value="ECO:0007669"/>
    <property type="project" value="UniProtKB-KW"/>
</dbReference>
<dbReference type="GO" id="GO:0046295">
    <property type="term" value="P:glycolate biosynthetic process"/>
    <property type="evidence" value="ECO:0007669"/>
    <property type="project" value="UniProtKB-UniRule"/>
</dbReference>
<protein>
    <recommendedName>
        <fullName evidence="5 10">Phosphoglycolate phosphatase</fullName>
        <shortName evidence="10">PGP</shortName>
        <shortName evidence="10">PGPase</shortName>
        <ecNumber evidence="5 10">3.1.3.18</ecNumber>
    </recommendedName>
</protein>